<reference evidence="6 7" key="1">
    <citation type="submission" date="2013-08" db="EMBL/GenBank/DDBJ databases">
        <authorList>
            <person name="Weinstock G."/>
            <person name="Sodergren E."/>
            <person name="Wylie T."/>
            <person name="Fulton L."/>
            <person name="Fulton R."/>
            <person name="Fronick C."/>
            <person name="O'Laughlin M."/>
            <person name="Godfrey J."/>
            <person name="Miner T."/>
            <person name="Herter B."/>
            <person name="Appelbaum E."/>
            <person name="Cordes M."/>
            <person name="Lek S."/>
            <person name="Wollam A."/>
            <person name="Pepin K.H."/>
            <person name="Palsikar V.B."/>
            <person name="Mitreva M."/>
            <person name="Wilson R.K."/>
        </authorList>
    </citation>
    <scope>NUCLEOTIDE SEQUENCE [LARGE SCALE GENOMIC DNA]</scope>
    <source>
        <strain evidence="6 7">ATCC 700332</strain>
    </source>
</reference>
<keyword evidence="7" id="KW-1185">Reference proteome</keyword>
<dbReference type="Gene3D" id="3.40.30.10">
    <property type="entry name" value="Glutaredoxin"/>
    <property type="match status" value="1"/>
</dbReference>
<evidence type="ECO:0000256" key="3">
    <source>
        <dbReference type="ARBA" id="ARBA00023284"/>
    </source>
</evidence>
<dbReference type="PANTHER" id="PTHR42852:SF13">
    <property type="entry name" value="PROTEIN DIPZ"/>
    <property type="match status" value="1"/>
</dbReference>
<evidence type="ECO:0000313" key="6">
    <source>
        <dbReference type="EMBL" id="ERJ93135.1"/>
    </source>
</evidence>
<keyword evidence="4" id="KW-0732">Signal</keyword>
<comment type="caution">
    <text evidence="6">The sequence shown here is derived from an EMBL/GenBank/DDBJ whole genome shotgun (WGS) entry which is preliminary data.</text>
</comment>
<dbReference type="CDD" id="cd02966">
    <property type="entry name" value="TlpA_like_family"/>
    <property type="match status" value="1"/>
</dbReference>
<dbReference type="InterPro" id="IPR036249">
    <property type="entry name" value="Thioredoxin-like_sf"/>
</dbReference>
<dbReference type="PROSITE" id="PS51257">
    <property type="entry name" value="PROKAR_LIPOPROTEIN"/>
    <property type="match status" value="1"/>
</dbReference>
<proteinExistence type="predicted"/>
<dbReference type="EMBL" id="AWVH01000030">
    <property type="protein sequence ID" value="ERJ93135.1"/>
    <property type="molecule type" value="Genomic_DNA"/>
</dbReference>
<dbReference type="PROSITE" id="PS00194">
    <property type="entry name" value="THIOREDOXIN_1"/>
    <property type="match status" value="1"/>
</dbReference>
<organism evidence="6 7">
    <name type="scientific">Treponema lecithinolyticum ATCC 700332</name>
    <dbReference type="NCBI Taxonomy" id="1321815"/>
    <lineage>
        <taxon>Bacteria</taxon>
        <taxon>Pseudomonadati</taxon>
        <taxon>Spirochaetota</taxon>
        <taxon>Spirochaetia</taxon>
        <taxon>Spirochaetales</taxon>
        <taxon>Treponemataceae</taxon>
        <taxon>Treponema</taxon>
    </lineage>
</organism>
<dbReference type="Pfam" id="PF08534">
    <property type="entry name" value="Redoxin"/>
    <property type="match status" value="1"/>
</dbReference>
<evidence type="ECO:0000256" key="4">
    <source>
        <dbReference type="SAM" id="SignalP"/>
    </source>
</evidence>
<gene>
    <name evidence="6" type="ORF">HMPREF9193_01135</name>
</gene>
<feature type="domain" description="Thioredoxin" evidence="5">
    <location>
        <begin position="230"/>
        <end position="375"/>
    </location>
</feature>
<dbReference type="InterPro" id="IPR013766">
    <property type="entry name" value="Thioredoxin_domain"/>
</dbReference>
<dbReference type="RefSeq" id="WP_021687346.1">
    <property type="nucleotide sequence ID" value="NZ_KI260566.1"/>
</dbReference>
<sequence>MKNKKLNVRFTMWLAFCTLFFTVSCSLFSFGAKENKMYDEMKMVTVSGEKVAVQDRHDVYTDRSLGYGFIIPEKVNPLVEQGIMEIYSYADCVTFLDFYSAKRQKLLEKLNPETVTDEQWAAFTAEAIKYSFPLACVIRVPANADAMSESAQIYEHVKNMYKNVEKIAETKENTYYVAYNTDYSKIDLSDEEKAKADEILAGIADFKKNVFVFPPVSQMAASGAMGMADGQMSGLFGSFSAQTLDGRTVTQDIFKDYKVTMINLWATWCGPCVREMPELAKLHKEMLPEGTNMISVCLNASDDTAAAKEIVDTVSASFTTIIPNATLLKTLNRISAIPTTLFVDSEGKEIGKRITGVPGRDAASAYAKALQEIAAQQSM</sequence>
<feature type="signal peptide" evidence="4">
    <location>
        <begin position="1"/>
        <end position="29"/>
    </location>
</feature>
<dbReference type="InterPro" id="IPR013740">
    <property type="entry name" value="Redoxin"/>
</dbReference>
<comment type="subcellular location">
    <subcellularLocation>
        <location evidence="1">Cell envelope</location>
    </subcellularLocation>
</comment>
<evidence type="ECO:0000256" key="2">
    <source>
        <dbReference type="ARBA" id="ARBA00022748"/>
    </source>
</evidence>
<dbReference type="Proteomes" id="UP000016649">
    <property type="component" value="Unassembled WGS sequence"/>
</dbReference>
<dbReference type="SUPFAM" id="SSF52833">
    <property type="entry name" value="Thioredoxin-like"/>
    <property type="match status" value="1"/>
</dbReference>
<feature type="chain" id="PRO_5045902843" evidence="4">
    <location>
        <begin position="30"/>
        <end position="379"/>
    </location>
</feature>
<dbReference type="PANTHER" id="PTHR42852">
    <property type="entry name" value="THIOL:DISULFIDE INTERCHANGE PROTEIN DSBE"/>
    <property type="match status" value="1"/>
</dbReference>
<dbReference type="InterPro" id="IPR050553">
    <property type="entry name" value="Thioredoxin_ResA/DsbE_sf"/>
</dbReference>
<dbReference type="InterPro" id="IPR017937">
    <property type="entry name" value="Thioredoxin_CS"/>
</dbReference>
<evidence type="ECO:0000313" key="7">
    <source>
        <dbReference type="Proteomes" id="UP000016649"/>
    </source>
</evidence>
<accession>A0ABN0NYU8</accession>
<evidence type="ECO:0000259" key="5">
    <source>
        <dbReference type="PROSITE" id="PS51352"/>
    </source>
</evidence>
<keyword evidence="2" id="KW-0201">Cytochrome c-type biogenesis</keyword>
<keyword evidence="3" id="KW-0676">Redox-active center</keyword>
<name>A0ABN0NYU8_TRELE</name>
<dbReference type="PROSITE" id="PS51352">
    <property type="entry name" value="THIOREDOXIN_2"/>
    <property type="match status" value="1"/>
</dbReference>
<protein>
    <submittedName>
        <fullName evidence="6">Redoxin family protein</fullName>
    </submittedName>
</protein>
<evidence type="ECO:0000256" key="1">
    <source>
        <dbReference type="ARBA" id="ARBA00004196"/>
    </source>
</evidence>